<feature type="site" description="Positions MEP for the nucleophilic attack" evidence="10">
    <location>
        <position position="288"/>
    </location>
</feature>
<feature type="binding site" evidence="10">
    <location>
        <begin position="374"/>
        <end position="378"/>
    </location>
    <ligand>
        <name>4-CDP-2-C-methyl-D-erythritol 2-phosphate</name>
        <dbReference type="ChEBI" id="CHEBI:57919"/>
    </ligand>
</feature>
<dbReference type="GO" id="GO:0050518">
    <property type="term" value="F:2-C-methyl-D-erythritol 4-phosphate cytidylyltransferase activity"/>
    <property type="evidence" value="ECO:0007669"/>
    <property type="project" value="UniProtKB-UniRule"/>
</dbReference>
<comment type="similarity">
    <text evidence="10">In the C-terminal section; belongs to the IspF family.</text>
</comment>
<organism evidence="14 15">
    <name type="scientific">Helicobacter saguini</name>
    <dbReference type="NCBI Taxonomy" id="1548018"/>
    <lineage>
        <taxon>Bacteria</taxon>
        <taxon>Pseudomonadati</taxon>
        <taxon>Campylobacterota</taxon>
        <taxon>Epsilonproteobacteria</taxon>
        <taxon>Campylobacterales</taxon>
        <taxon>Helicobacteraceae</taxon>
        <taxon>Helicobacter</taxon>
    </lineage>
</organism>
<feature type="binding site" evidence="10">
    <location>
        <position position="321"/>
    </location>
    <ligand>
        <name>a divalent metal cation</name>
        <dbReference type="ChEBI" id="CHEBI:60240"/>
    </ligand>
</feature>
<reference evidence="14 15" key="2">
    <citation type="journal article" date="2016" name="Infect. Immun.">
        <title>Helicobacter saguini, a Novel Helicobacter Isolated from Cotton-Top Tamarins with Ulcerative Colitis, Has Proinflammatory Properties and Induces Typhlocolitis and Dysplasia in Gnotobiotic IL-10-/- Mice.</title>
        <authorList>
            <person name="Shen Z."/>
            <person name="Mannion A."/>
            <person name="Whary M.T."/>
            <person name="Muthupalani S."/>
            <person name="Sheh A."/>
            <person name="Feng Y."/>
            <person name="Gong G."/>
            <person name="Vandamme P."/>
            <person name="Holcombe H.R."/>
            <person name="Paster B.J."/>
            <person name="Fox J.G."/>
        </authorList>
    </citation>
    <scope>NUCLEOTIDE SEQUENCE [LARGE SCALE GENOMIC DNA]</scope>
    <source>
        <strain evidence="14 15">MIT 97-6194</strain>
    </source>
</reference>
<sequence length="477" mass="53190">MKKLTLVIMAAGDSLRFCDSAESSFVGSKDFMESKFIESSLKDSKNCIESKIQNDKKDSKSYTESKMQDFIESNLIESKKPNVKKQWIRINTTPLWLIVLQNLSKQILTSLAKLDSIKLTQIIITASTTDLHYMKKLCPTNLDSTNIPIHIIQGGNTRYNSLKNALAFIESNLQDSIDSHFVMVNDCARFNTQLKVIHDLLESLSCENNDCIAPFINISDTAIYLEDSNITHLKRENLKLIQTPQISKLGKLIESTKLNIDFSDETSAINALKNATIKLIDGDKQMNKLTTTQDLGLLKPLFDALDSKLDSSQTLIGQGSDIHAFESNKIMYLCGVRIESKVGFKAHSDGDVGIHAIIDAILGAMNCGDIGELFPDSDNAYKNADSKILLKRVYDYTLSVGLEIVNIDVTLIAQTPKISPYKSQMQEALAHILYLQKSQISIKATTAEHLGFIGRKEGILATAITQLKPRNIFKEMR</sequence>
<comment type="similarity">
    <text evidence="11">Belongs to the IspF family.</text>
</comment>
<evidence type="ECO:0000256" key="6">
    <source>
        <dbReference type="ARBA" id="ARBA00022723"/>
    </source>
</evidence>
<dbReference type="OrthoDB" id="9804336at2"/>
<evidence type="ECO:0000313" key="13">
    <source>
        <dbReference type="EMBL" id="MWV68627.1"/>
    </source>
</evidence>
<comment type="catalytic activity">
    <reaction evidence="1 10 11">
        <text>4-CDP-2-C-methyl-D-erythritol 2-phosphate = 2-C-methyl-D-erythritol 2,4-cyclic diphosphate + CMP</text>
        <dbReference type="Rhea" id="RHEA:23864"/>
        <dbReference type="ChEBI" id="CHEBI:57919"/>
        <dbReference type="ChEBI" id="CHEBI:58483"/>
        <dbReference type="ChEBI" id="CHEBI:60377"/>
        <dbReference type="EC" id="4.6.1.12"/>
    </reaction>
</comment>
<dbReference type="SUPFAM" id="SSF53448">
    <property type="entry name" value="Nucleotide-diphospho-sugar transferases"/>
    <property type="match status" value="1"/>
</dbReference>
<dbReference type="PANTHER" id="PTHR43181:SF1">
    <property type="entry name" value="2-C-METHYL-D-ERYTHRITOL 2,4-CYCLODIPHOSPHATE SYNTHASE, CHLOROPLASTIC"/>
    <property type="match status" value="1"/>
</dbReference>
<feature type="region of interest" description="2-C-methyl-D-erythritol 4-phosphate cytidylyltransferase" evidence="10">
    <location>
        <begin position="1"/>
        <end position="314"/>
    </location>
</feature>
<accession>A0A347VJE3</accession>
<dbReference type="EMBL" id="JRMP02000001">
    <property type="protein sequence ID" value="TLD95847.1"/>
    <property type="molecule type" value="Genomic_DNA"/>
</dbReference>
<keyword evidence="4 10" id="KW-0808">Transferase</keyword>
<dbReference type="GO" id="GO:0008685">
    <property type="term" value="F:2-C-methyl-D-erythritol 2,4-cyclodiphosphate synthase activity"/>
    <property type="evidence" value="ECO:0007669"/>
    <property type="project" value="UniProtKB-UniRule"/>
</dbReference>
<dbReference type="InterPro" id="IPR003526">
    <property type="entry name" value="MECDP_synthase"/>
</dbReference>
<evidence type="ECO:0000256" key="4">
    <source>
        <dbReference type="ARBA" id="ARBA00022679"/>
    </source>
</evidence>
<dbReference type="PANTHER" id="PTHR43181">
    <property type="entry name" value="2-C-METHYL-D-ERYTHRITOL 2,4-CYCLODIPHOSPHATE SYNTHASE, CHLOROPLASTIC"/>
    <property type="match status" value="1"/>
</dbReference>
<dbReference type="HAMAP" id="MF_00107">
    <property type="entry name" value="IspF"/>
    <property type="match status" value="1"/>
</dbReference>
<dbReference type="NCBIfam" id="TIGR00151">
    <property type="entry name" value="ispF"/>
    <property type="match status" value="1"/>
</dbReference>
<reference evidence="14" key="3">
    <citation type="submission" date="2018-04" db="EMBL/GenBank/DDBJ databases">
        <authorList>
            <person name="Sheh A."/>
            <person name="Shen Z."/>
            <person name="Mannion A.J."/>
            <person name="Fox J.G."/>
        </authorList>
    </citation>
    <scope>NUCLEOTIDE SEQUENCE</scope>
    <source>
        <strain evidence="14">MIT 97-6194</strain>
    </source>
</reference>
<dbReference type="InterPro" id="IPR029044">
    <property type="entry name" value="Nucleotide-diphossugar_trans"/>
</dbReference>
<dbReference type="GO" id="GO:0016114">
    <property type="term" value="P:terpenoid biosynthetic process"/>
    <property type="evidence" value="ECO:0007669"/>
    <property type="project" value="InterPro"/>
</dbReference>
<dbReference type="EC" id="4.6.1.12" evidence="10"/>
<comment type="cofactor">
    <cofactor evidence="2 10">
        <name>a divalent metal cation</name>
        <dbReference type="ChEBI" id="CHEBI:60240"/>
    </cofactor>
</comment>
<feature type="binding site" evidence="10">
    <location>
        <position position="323"/>
    </location>
    <ligand>
        <name>a divalent metal cation</name>
        <dbReference type="ChEBI" id="CHEBI:60240"/>
    </ligand>
</feature>
<evidence type="ECO:0000256" key="9">
    <source>
        <dbReference type="ARBA" id="ARBA00023268"/>
    </source>
</evidence>
<evidence type="ECO:0000259" key="12">
    <source>
        <dbReference type="Pfam" id="PF02542"/>
    </source>
</evidence>
<evidence type="ECO:0000256" key="5">
    <source>
        <dbReference type="ARBA" id="ARBA00022695"/>
    </source>
</evidence>
<feature type="site" description="Positions MEP for the nucleophilic attack" evidence="10">
    <location>
        <position position="235"/>
    </location>
</feature>
<dbReference type="Proteomes" id="UP000029714">
    <property type="component" value="Unassembled WGS sequence"/>
</dbReference>
<comment type="similarity">
    <text evidence="10">In the N-terminal section; belongs to the IspD/TarI cytidylyltransferase family. IspD subfamily.</text>
</comment>
<feature type="binding site" evidence="10">
    <location>
        <position position="455"/>
    </location>
    <ligand>
        <name>4-CDP-2-C-methyl-D-erythritol 2-phosphate</name>
        <dbReference type="ChEBI" id="CHEBI:57919"/>
    </ligand>
</feature>
<reference evidence="13 16" key="4">
    <citation type="submission" date="2019-12" db="EMBL/GenBank/DDBJ databases">
        <title>Multi-Generational Helicobacter saguini Isolates.</title>
        <authorList>
            <person name="Mannion A."/>
            <person name="Shen Z."/>
            <person name="Fox J.G."/>
        </authorList>
    </citation>
    <scope>NUCLEOTIDE SEQUENCE [LARGE SCALE GENOMIC DNA]</scope>
    <source>
        <strain evidence="13">16-048</strain>
        <strain evidence="16">16-048 (F4)</strain>
    </source>
</reference>
<feature type="region of interest" description="2-C-methyl-D-erythritol 2,4-cyclodiphosphate synthase" evidence="10">
    <location>
        <begin position="315"/>
        <end position="477"/>
    </location>
</feature>
<dbReference type="GO" id="GO:0046872">
    <property type="term" value="F:metal ion binding"/>
    <property type="evidence" value="ECO:0007669"/>
    <property type="project" value="UniProtKB-KW"/>
</dbReference>
<proteinExistence type="inferred from homology"/>
<feature type="site" description="Transition state stabilizer" evidence="10">
    <location>
        <position position="347"/>
    </location>
</feature>
<dbReference type="STRING" id="1548018.LS64_02225"/>
<keyword evidence="5 10" id="KW-0548">Nucleotidyltransferase</keyword>
<feature type="binding site" evidence="10">
    <location>
        <begin position="369"/>
        <end position="371"/>
    </location>
    <ligand>
        <name>4-CDP-2-C-methyl-D-erythritol 2-phosphate</name>
        <dbReference type="ChEBI" id="CHEBI:57919"/>
    </ligand>
</feature>
<comment type="caution">
    <text evidence="10">Lacks conserved residue(s) required for the propagation of feature annotation.</text>
</comment>
<keyword evidence="15" id="KW-1185">Reference proteome</keyword>
<evidence type="ECO:0000313" key="16">
    <source>
        <dbReference type="Proteomes" id="UP000477070"/>
    </source>
</evidence>
<feature type="binding site" evidence="10">
    <location>
        <position position="355"/>
    </location>
    <ligand>
        <name>a divalent metal cation</name>
        <dbReference type="ChEBI" id="CHEBI:60240"/>
    </ligand>
</feature>
<name>A0A347VJE3_9HELI</name>
<dbReference type="Gene3D" id="3.90.550.10">
    <property type="entry name" value="Spore Coat Polysaccharide Biosynthesis Protein SpsA, Chain A"/>
    <property type="match status" value="1"/>
</dbReference>
<feature type="domain" description="2-C-methyl-D-erythritol 2,4-cyclodiphosphate synthase" evidence="12">
    <location>
        <begin position="316"/>
        <end position="467"/>
    </location>
</feature>
<dbReference type="InterPro" id="IPR034683">
    <property type="entry name" value="IspD/TarI"/>
</dbReference>
<dbReference type="PROSITE" id="PS01350">
    <property type="entry name" value="ISPF"/>
    <property type="match status" value="1"/>
</dbReference>
<evidence type="ECO:0000256" key="7">
    <source>
        <dbReference type="ARBA" id="ARBA00023229"/>
    </source>
</evidence>
<feature type="site" description="Transition state stabilizer" evidence="10">
    <location>
        <position position="85"/>
    </location>
</feature>
<dbReference type="CDD" id="cd00554">
    <property type="entry name" value="MECDP_synthase"/>
    <property type="match status" value="1"/>
</dbReference>
<gene>
    <name evidence="10" type="primary">ispDF</name>
    <name evidence="13" type="ORF">DCO61_00910</name>
    <name evidence="14" type="ORF">LS64_000295</name>
</gene>
<feature type="binding site" evidence="10">
    <location>
        <begin position="347"/>
        <end position="348"/>
    </location>
    <ligand>
        <name>4-CDP-2-C-methyl-D-erythritol 2-phosphate</name>
        <dbReference type="ChEBI" id="CHEBI:57919"/>
    </ligand>
</feature>
<comment type="caution">
    <text evidence="14">The sequence shown here is derived from an EMBL/GenBank/DDBJ whole genome shotgun (WGS) entry which is preliminary data.</text>
</comment>
<comment type="pathway">
    <text evidence="3 10">Isoprenoid biosynthesis; isopentenyl diphosphate biosynthesis via DXP pathway; isopentenyl diphosphate from 1-deoxy-D-xylulose 5-phosphate: step 4/6.</text>
</comment>
<evidence type="ECO:0000313" key="15">
    <source>
        <dbReference type="Proteomes" id="UP000029714"/>
    </source>
</evidence>
<dbReference type="Pfam" id="PF01128">
    <property type="entry name" value="IspD"/>
    <property type="match status" value="1"/>
</dbReference>
<dbReference type="InterPro" id="IPR020555">
    <property type="entry name" value="MECDP_synthase_CS"/>
</dbReference>
<dbReference type="Proteomes" id="UP000477070">
    <property type="component" value="Unassembled WGS sequence"/>
</dbReference>
<evidence type="ECO:0000256" key="2">
    <source>
        <dbReference type="ARBA" id="ARBA00001968"/>
    </source>
</evidence>
<evidence type="ECO:0000256" key="3">
    <source>
        <dbReference type="ARBA" id="ARBA00004709"/>
    </source>
</evidence>
<feature type="binding site" evidence="10">
    <location>
        <begin position="321"/>
        <end position="323"/>
    </location>
    <ligand>
        <name>4-CDP-2-C-methyl-D-erythritol 2-phosphate</name>
        <dbReference type="ChEBI" id="CHEBI:57919"/>
    </ligand>
</feature>
<dbReference type="UniPathway" id="UPA00056">
    <property type="reaction ID" value="UER00093"/>
</dbReference>
<evidence type="ECO:0000256" key="8">
    <source>
        <dbReference type="ARBA" id="ARBA00023239"/>
    </source>
</evidence>
<feature type="binding site" evidence="10">
    <location>
        <begin position="445"/>
        <end position="448"/>
    </location>
    <ligand>
        <name>4-CDP-2-C-methyl-D-erythritol 2-phosphate</name>
        <dbReference type="ChEBI" id="CHEBI:57919"/>
    </ligand>
</feature>
<evidence type="ECO:0000256" key="1">
    <source>
        <dbReference type="ARBA" id="ARBA00000200"/>
    </source>
</evidence>
<dbReference type="Pfam" id="PF02542">
    <property type="entry name" value="YgbB"/>
    <property type="match status" value="1"/>
</dbReference>
<comment type="function">
    <text evidence="10">Bifunctional enzyme that catalyzes the formation of 4-diphosphocytidyl-2-C-methyl-D-erythritol from CTP and 2-C-methyl-D-erythritol 4-phosphate (MEP) (IspD), and catalyzes the conversion of 4-diphosphocytidyl-2-C-methyl-D-erythritol 2-phosphate (CDP-ME2P) to 2-C-methyl-D-erythritol 2,4-cyclodiphosphate (ME-CPP) with a corresponding release of cytidine 5-monophosphate (CMP) (IspF).</text>
</comment>
<keyword evidence="8 10" id="KW-0456">Lyase</keyword>
<keyword evidence="7 10" id="KW-0414">Isoprene biosynthesis</keyword>
<keyword evidence="9 10" id="KW-0511">Multifunctional enzyme</keyword>
<comment type="pathway">
    <text evidence="10">Isoprenoid biosynthesis; isopentenyl diphosphate biosynthesis via DXP pathway; isopentenyl diphosphate from 1-deoxy-D-xylulose 5-phosphate: step 2/6.</text>
</comment>
<evidence type="ECO:0000256" key="11">
    <source>
        <dbReference type="RuleBase" id="RU004395"/>
    </source>
</evidence>
<feature type="binding site" evidence="10">
    <location>
        <position position="452"/>
    </location>
    <ligand>
        <name>4-CDP-2-C-methyl-D-erythritol 2-phosphate</name>
        <dbReference type="ChEBI" id="CHEBI:57919"/>
    </ligand>
</feature>
<dbReference type="InterPro" id="IPR036571">
    <property type="entry name" value="MECDP_synthase_sf"/>
</dbReference>
<dbReference type="HAMAP" id="MF_01520">
    <property type="entry name" value="IspDF"/>
    <property type="match status" value="1"/>
</dbReference>
<feature type="site" description="Transition state stabilizer" evidence="10">
    <location>
        <position position="446"/>
    </location>
</feature>
<feature type="site" description="Transition state stabilizer" evidence="10">
    <location>
        <position position="16"/>
    </location>
</feature>
<comment type="catalytic activity">
    <reaction evidence="10">
        <text>2-C-methyl-D-erythritol 4-phosphate + CTP + H(+) = 4-CDP-2-C-methyl-D-erythritol + diphosphate</text>
        <dbReference type="Rhea" id="RHEA:13429"/>
        <dbReference type="ChEBI" id="CHEBI:15378"/>
        <dbReference type="ChEBI" id="CHEBI:33019"/>
        <dbReference type="ChEBI" id="CHEBI:37563"/>
        <dbReference type="ChEBI" id="CHEBI:57823"/>
        <dbReference type="ChEBI" id="CHEBI:58262"/>
        <dbReference type="EC" id="2.7.7.60"/>
    </reaction>
</comment>
<dbReference type="Gene3D" id="3.30.1330.50">
    <property type="entry name" value="2-C-methyl-D-erythritol 2,4-cyclodiphosphate synthase"/>
    <property type="match status" value="1"/>
</dbReference>
<dbReference type="SUPFAM" id="SSF69765">
    <property type="entry name" value="IpsF-like"/>
    <property type="match status" value="1"/>
</dbReference>
<dbReference type="EC" id="2.7.7.60" evidence="10"/>
<keyword evidence="6 10" id="KW-0479">Metal-binding</keyword>
<dbReference type="EMBL" id="QBIU01000001">
    <property type="protein sequence ID" value="MWV68627.1"/>
    <property type="molecule type" value="Genomic_DNA"/>
</dbReference>
<evidence type="ECO:0000256" key="10">
    <source>
        <dbReference type="HAMAP-Rule" id="MF_01520"/>
    </source>
</evidence>
<protein>
    <recommendedName>
        <fullName evidence="10">Bifunctional enzyme IspD/IspF</fullName>
    </recommendedName>
    <domain>
        <recommendedName>
            <fullName evidence="10">2-C-methyl-D-erythritol 4-phosphate cytidylyltransferase</fullName>
            <ecNumber evidence="10">2.7.7.60</ecNumber>
        </recommendedName>
        <alternativeName>
            <fullName evidence="10">4-diphosphocytidyl-2C-methyl-D-erythritol synthase</fullName>
        </alternativeName>
        <alternativeName>
            <fullName evidence="10">MEP cytidylyltransferase</fullName>
            <shortName evidence="10">MCT</shortName>
        </alternativeName>
    </domain>
    <domain>
        <recommendedName>
            <fullName evidence="10">2-C-methyl-D-erythritol 2,4-cyclodiphosphate synthase</fullName>
            <shortName evidence="10">MECDP-synthase</shortName>
            <shortName evidence="10">MECPP-synthase</shortName>
            <shortName evidence="10">MECPS</shortName>
            <ecNumber evidence="10">4.6.1.12</ecNumber>
        </recommendedName>
    </domain>
</protein>
<dbReference type="GO" id="GO:0019288">
    <property type="term" value="P:isopentenyl diphosphate biosynthetic process, methylerythritol 4-phosphate pathway"/>
    <property type="evidence" value="ECO:0007669"/>
    <property type="project" value="UniProtKB-UniRule"/>
</dbReference>
<reference evidence="14 15" key="1">
    <citation type="journal article" date="2014" name="Genome Announc.">
        <title>Draft genome sequences of eight enterohepatic helicobacter species isolated from both laboratory and wild rodents.</title>
        <authorList>
            <person name="Sheh A."/>
            <person name="Shen Z."/>
            <person name="Fox J.G."/>
        </authorList>
    </citation>
    <scope>NUCLEOTIDE SEQUENCE [LARGE SCALE GENOMIC DNA]</scope>
    <source>
        <strain evidence="14 15">MIT 97-6194</strain>
    </source>
</reference>
<dbReference type="InterPro" id="IPR026596">
    <property type="entry name" value="IspD/F"/>
</dbReference>
<dbReference type="RefSeq" id="WP_034570033.1">
    <property type="nucleotide sequence ID" value="NZ_JRMP02000001.1"/>
</dbReference>
<dbReference type="AlphaFoldDB" id="A0A347VJE3"/>
<evidence type="ECO:0000313" key="14">
    <source>
        <dbReference type="EMBL" id="TLD95847.1"/>
    </source>
</evidence>